<comment type="caution">
    <text evidence="1">The sequence shown here is derived from an EMBL/GenBank/DDBJ whole genome shotgun (WGS) entry which is preliminary data.</text>
</comment>
<dbReference type="AlphaFoldDB" id="A0A0F8WWA7"/>
<protein>
    <submittedName>
        <fullName evidence="1">Uncharacterized protein</fullName>
    </submittedName>
</protein>
<sequence>MATRISYRDTPDVEPSRETALVNSARDYKARIIQLERSISQFIAKVSAVTFNVDEDEQESWMSNWQRHLANGSINATDATPDDQ</sequence>
<name>A0A0F8WWA7_9ZZZZ</name>
<evidence type="ECO:0000313" key="1">
    <source>
        <dbReference type="EMBL" id="KKK60923.1"/>
    </source>
</evidence>
<reference evidence="1" key="1">
    <citation type="journal article" date="2015" name="Nature">
        <title>Complex archaea that bridge the gap between prokaryotes and eukaryotes.</title>
        <authorList>
            <person name="Spang A."/>
            <person name="Saw J.H."/>
            <person name="Jorgensen S.L."/>
            <person name="Zaremba-Niedzwiedzka K."/>
            <person name="Martijn J."/>
            <person name="Lind A.E."/>
            <person name="van Eijk R."/>
            <person name="Schleper C."/>
            <person name="Guy L."/>
            <person name="Ettema T.J."/>
        </authorList>
    </citation>
    <scope>NUCLEOTIDE SEQUENCE</scope>
</reference>
<accession>A0A0F8WWA7</accession>
<gene>
    <name evidence="1" type="ORF">LCGC14_3019490</name>
</gene>
<dbReference type="EMBL" id="LAZR01062729">
    <property type="protein sequence ID" value="KKK60923.1"/>
    <property type="molecule type" value="Genomic_DNA"/>
</dbReference>
<organism evidence="1">
    <name type="scientific">marine sediment metagenome</name>
    <dbReference type="NCBI Taxonomy" id="412755"/>
    <lineage>
        <taxon>unclassified sequences</taxon>
        <taxon>metagenomes</taxon>
        <taxon>ecological metagenomes</taxon>
    </lineage>
</organism>
<proteinExistence type="predicted"/>